<dbReference type="NCBIfam" id="TIGR00283">
    <property type="entry name" value="arch_pth2"/>
    <property type="match status" value="1"/>
</dbReference>
<sequence length="118" mass="13107">MKQVIVVREDLKMSKGKLAVQVAHASVSAVMECILKGGEWERWLWTWYKTGQKKVALKVKDLDSMLRAFRKAIESGLPAFLVEDAGLTELEPGTLTCVGIGPAPEDRIDEITRSLPLL</sequence>
<evidence type="ECO:0000256" key="1">
    <source>
        <dbReference type="ARBA" id="ARBA00003043"/>
    </source>
</evidence>
<accession>A0A7J3ZJ81</accession>
<dbReference type="FunFam" id="3.40.1490.10:FF:000001">
    <property type="entry name" value="Peptidyl-tRNA hydrolase 2"/>
    <property type="match status" value="1"/>
</dbReference>
<keyword evidence="4 9" id="KW-0963">Cytoplasm</keyword>
<keyword evidence="5 9" id="KW-0378">Hydrolase</keyword>
<evidence type="ECO:0000256" key="7">
    <source>
        <dbReference type="ARBA" id="ARBA00048707"/>
    </source>
</evidence>
<dbReference type="NCBIfam" id="NF003314">
    <property type="entry name" value="PRK04322.1"/>
    <property type="match status" value="1"/>
</dbReference>
<comment type="subcellular location">
    <subcellularLocation>
        <location evidence="2 9">Cytoplasm</location>
    </subcellularLocation>
</comment>
<evidence type="ECO:0000256" key="9">
    <source>
        <dbReference type="HAMAP-Rule" id="MF_00628"/>
    </source>
</evidence>
<dbReference type="HAMAP" id="MF_00628">
    <property type="entry name" value="Pept_tRNA_hydro_arch"/>
    <property type="match status" value="1"/>
</dbReference>
<dbReference type="Pfam" id="PF01981">
    <property type="entry name" value="PTH2"/>
    <property type="match status" value="1"/>
</dbReference>
<dbReference type="Gene3D" id="3.40.1490.10">
    <property type="entry name" value="Bit1"/>
    <property type="match status" value="1"/>
</dbReference>
<comment type="catalytic activity">
    <reaction evidence="7 9">
        <text>an N-acyl-L-alpha-aminoacyl-tRNA + H2O = an N-acyl-L-amino acid + a tRNA + H(+)</text>
        <dbReference type="Rhea" id="RHEA:54448"/>
        <dbReference type="Rhea" id="RHEA-COMP:10123"/>
        <dbReference type="Rhea" id="RHEA-COMP:13883"/>
        <dbReference type="ChEBI" id="CHEBI:15377"/>
        <dbReference type="ChEBI" id="CHEBI:15378"/>
        <dbReference type="ChEBI" id="CHEBI:59874"/>
        <dbReference type="ChEBI" id="CHEBI:78442"/>
        <dbReference type="ChEBI" id="CHEBI:138191"/>
        <dbReference type="EC" id="3.1.1.29"/>
    </reaction>
</comment>
<comment type="similarity">
    <text evidence="6 9">Belongs to the PTH2 family.</text>
</comment>
<evidence type="ECO:0000256" key="3">
    <source>
        <dbReference type="ARBA" id="ARBA00013260"/>
    </source>
</evidence>
<dbReference type="EC" id="3.1.1.29" evidence="3 9"/>
<protein>
    <recommendedName>
        <fullName evidence="8 9">Peptidyl-tRNA hydrolase</fullName>
        <shortName evidence="9">PTH</shortName>
        <ecNumber evidence="3 9">3.1.1.29</ecNumber>
    </recommendedName>
</protein>
<dbReference type="InterPro" id="IPR023476">
    <property type="entry name" value="Pep_tRNA_hydro_II_dom_sf"/>
</dbReference>
<dbReference type="GO" id="GO:0005829">
    <property type="term" value="C:cytosol"/>
    <property type="evidence" value="ECO:0007669"/>
    <property type="project" value="TreeGrafter"/>
</dbReference>
<dbReference type="CDD" id="cd02430">
    <property type="entry name" value="PTH2"/>
    <property type="match status" value="1"/>
</dbReference>
<dbReference type="GO" id="GO:0006412">
    <property type="term" value="P:translation"/>
    <property type="evidence" value="ECO:0007669"/>
    <property type="project" value="UniProtKB-UniRule"/>
</dbReference>
<evidence type="ECO:0000256" key="2">
    <source>
        <dbReference type="ARBA" id="ARBA00004496"/>
    </source>
</evidence>
<dbReference type="PANTHER" id="PTHR12649">
    <property type="entry name" value="PEPTIDYL-TRNA HYDROLASE 2"/>
    <property type="match status" value="1"/>
</dbReference>
<dbReference type="GO" id="GO:0004045">
    <property type="term" value="F:peptidyl-tRNA hydrolase activity"/>
    <property type="evidence" value="ECO:0007669"/>
    <property type="project" value="UniProtKB-UniRule"/>
</dbReference>
<reference evidence="10" key="1">
    <citation type="journal article" date="2020" name="mSystems">
        <title>Genome- and Community-Level Interaction Insights into Carbon Utilization and Element Cycling Functions of Hydrothermarchaeota in Hydrothermal Sediment.</title>
        <authorList>
            <person name="Zhou Z."/>
            <person name="Liu Y."/>
            <person name="Xu W."/>
            <person name="Pan J."/>
            <person name="Luo Z.H."/>
            <person name="Li M."/>
        </authorList>
    </citation>
    <scope>NUCLEOTIDE SEQUENCE [LARGE SCALE GENOMIC DNA]</scope>
    <source>
        <strain evidence="10">SpSt-1116</strain>
    </source>
</reference>
<organism evidence="10">
    <name type="scientific">Fervidicoccus fontis</name>
    <dbReference type="NCBI Taxonomy" id="683846"/>
    <lineage>
        <taxon>Archaea</taxon>
        <taxon>Thermoproteota</taxon>
        <taxon>Thermoprotei</taxon>
        <taxon>Fervidicoccales</taxon>
        <taxon>Fervidicoccaceae</taxon>
        <taxon>Fervidicoccus</taxon>
    </lineage>
</organism>
<dbReference type="AlphaFoldDB" id="A0A7J3ZJ81"/>
<name>A0A7J3ZJ81_9CREN</name>
<evidence type="ECO:0000256" key="6">
    <source>
        <dbReference type="ARBA" id="ARBA00038050"/>
    </source>
</evidence>
<proteinExistence type="inferred from homology"/>
<dbReference type="EMBL" id="DRZC01000026">
    <property type="protein sequence ID" value="HHQ80186.1"/>
    <property type="molecule type" value="Genomic_DNA"/>
</dbReference>
<gene>
    <name evidence="9" type="primary">pth</name>
    <name evidence="10" type="ORF">ENM78_01800</name>
</gene>
<comment type="caution">
    <text evidence="10">The sequence shown here is derived from an EMBL/GenBank/DDBJ whole genome shotgun (WGS) entry which is preliminary data.</text>
</comment>
<evidence type="ECO:0000256" key="8">
    <source>
        <dbReference type="ARBA" id="ARBA00050038"/>
    </source>
</evidence>
<dbReference type="PANTHER" id="PTHR12649:SF11">
    <property type="entry name" value="PEPTIDYL-TRNA HYDROLASE 2, MITOCHONDRIAL"/>
    <property type="match status" value="1"/>
</dbReference>
<dbReference type="InterPro" id="IPR034759">
    <property type="entry name" value="Pept_tRNA_hydro_arch"/>
</dbReference>
<dbReference type="InterPro" id="IPR002833">
    <property type="entry name" value="PTH2"/>
</dbReference>
<dbReference type="SUPFAM" id="SSF102462">
    <property type="entry name" value="Peptidyl-tRNA hydrolase II"/>
    <property type="match status" value="1"/>
</dbReference>
<comment type="function">
    <text evidence="1 9">The natural substrate for this enzyme may be peptidyl-tRNAs which drop off the ribosome during protein synthesis.</text>
</comment>
<evidence type="ECO:0000256" key="4">
    <source>
        <dbReference type="ARBA" id="ARBA00022490"/>
    </source>
</evidence>
<evidence type="ECO:0000313" key="10">
    <source>
        <dbReference type="EMBL" id="HHQ80186.1"/>
    </source>
</evidence>
<evidence type="ECO:0000256" key="5">
    <source>
        <dbReference type="ARBA" id="ARBA00022801"/>
    </source>
</evidence>